<feature type="domain" description="YgjP-like metallopeptidase" evidence="1">
    <location>
        <begin position="31"/>
        <end position="75"/>
    </location>
</feature>
<dbReference type="CDD" id="cd07344">
    <property type="entry name" value="M48_yhfN_like"/>
    <property type="match status" value="1"/>
</dbReference>
<sequence length="202" mass="23388">MRRKASEIPSRELNIGGISVTLEYRKVKNINLYIKPPDGRVLVTAPPLADVSSIRKFLESKEAWIRKNQEKVRKAFSDVSRGEDAGKGKGAGRRISPEEQEILLARVLFYARRWEPVLKVHAKKWILREMKTRWGSCTVDTGRIRINTRLALYPEECLEYVVVHELCHLLEPGHGPGFWAYVEACLPDWRERRRILREEGGK</sequence>
<gene>
    <name evidence="2" type="ORF">K8V39_12420</name>
</gene>
<reference evidence="2" key="1">
    <citation type="journal article" date="2021" name="PeerJ">
        <title>Extensive microbial diversity within the chicken gut microbiome revealed by metagenomics and culture.</title>
        <authorList>
            <person name="Gilroy R."/>
            <person name="Ravi A."/>
            <person name="Getino M."/>
            <person name="Pursley I."/>
            <person name="Horton D.L."/>
            <person name="Alikhan N.F."/>
            <person name="Baker D."/>
            <person name="Gharbi K."/>
            <person name="Hall N."/>
            <person name="Watson M."/>
            <person name="Adriaenssens E.M."/>
            <person name="Foster-Nyarko E."/>
            <person name="Jarju S."/>
            <person name="Secka A."/>
            <person name="Antonio M."/>
            <person name="Oren A."/>
            <person name="Chaudhuri R.R."/>
            <person name="La Ragione R."/>
            <person name="Hildebrand F."/>
            <person name="Pallen M.J."/>
        </authorList>
    </citation>
    <scope>NUCLEOTIDE SEQUENCE</scope>
    <source>
        <strain evidence="2">USAMLcec4-12693</strain>
    </source>
</reference>
<feature type="domain" description="YgjP-like metallopeptidase" evidence="1">
    <location>
        <begin position="110"/>
        <end position="198"/>
    </location>
</feature>
<reference evidence="2" key="2">
    <citation type="submission" date="2021-09" db="EMBL/GenBank/DDBJ databases">
        <authorList>
            <person name="Gilroy R."/>
        </authorList>
    </citation>
    <scope>NUCLEOTIDE SEQUENCE</scope>
    <source>
        <strain evidence="2">USAMLcec4-12693</strain>
    </source>
</reference>
<dbReference type="InterPro" id="IPR053136">
    <property type="entry name" value="UTP_pyrophosphatase-like"/>
</dbReference>
<evidence type="ECO:0000313" key="2">
    <source>
        <dbReference type="EMBL" id="HJH51046.1"/>
    </source>
</evidence>
<organism evidence="2 3">
    <name type="scientific">Merdimonas faecis</name>
    <dbReference type="NCBI Taxonomy" id="1653435"/>
    <lineage>
        <taxon>Bacteria</taxon>
        <taxon>Bacillati</taxon>
        <taxon>Bacillota</taxon>
        <taxon>Clostridia</taxon>
        <taxon>Lachnospirales</taxon>
        <taxon>Lachnospiraceae</taxon>
        <taxon>Merdimonas</taxon>
    </lineage>
</organism>
<dbReference type="Pfam" id="PF01863">
    <property type="entry name" value="YgjP-like"/>
    <property type="match status" value="2"/>
</dbReference>
<dbReference type="Gene3D" id="3.30.2010.10">
    <property type="entry name" value="Metalloproteases ('zincins'), catalytic domain"/>
    <property type="match status" value="1"/>
</dbReference>
<dbReference type="EMBL" id="DYXE01000096">
    <property type="protein sequence ID" value="HJH51046.1"/>
    <property type="molecule type" value="Genomic_DNA"/>
</dbReference>
<dbReference type="PANTHER" id="PTHR30399">
    <property type="entry name" value="UNCHARACTERIZED PROTEIN YGJP"/>
    <property type="match status" value="1"/>
</dbReference>
<evidence type="ECO:0000259" key="1">
    <source>
        <dbReference type="Pfam" id="PF01863"/>
    </source>
</evidence>
<comment type="caution">
    <text evidence="2">The sequence shown here is derived from an EMBL/GenBank/DDBJ whole genome shotgun (WGS) entry which is preliminary data.</text>
</comment>
<dbReference type="Proteomes" id="UP000813420">
    <property type="component" value="Unassembled WGS sequence"/>
</dbReference>
<name>A0A9D3AKQ7_9FIRM</name>
<dbReference type="InterPro" id="IPR002725">
    <property type="entry name" value="YgjP-like_metallopeptidase"/>
</dbReference>
<proteinExistence type="predicted"/>
<protein>
    <submittedName>
        <fullName evidence="2">M48 family metallopeptidase</fullName>
    </submittedName>
</protein>
<accession>A0A9D3AKQ7</accession>
<dbReference type="AlphaFoldDB" id="A0A9D3AKQ7"/>
<dbReference type="PANTHER" id="PTHR30399:SF1">
    <property type="entry name" value="UTP PYROPHOSPHATASE"/>
    <property type="match status" value="1"/>
</dbReference>
<dbReference type="RefSeq" id="WP_277272612.1">
    <property type="nucleotide sequence ID" value="NZ_DYXE01000096.1"/>
</dbReference>
<evidence type="ECO:0000313" key="3">
    <source>
        <dbReference type="Proteomes" id="UP000813420"/>
    </source>
</evidence>